<comment type="caution">
    <text evidence="2">The sequence shown here is derived from an EMBL/GenBank/DDBJ whole genome shotgun (WGS) entry which is preliminary data.</text>
</comment>
<proteinExistence type="predicted"/>
<protein>
    <recommendedName>
        <fullName evidence="1">Cadherin-like beta-sandwich-like domain-containing protein</fullName>
    </recommendedName>
</protein>
<dbReference type="InterPro" id="IPR050952">
    <property type="entry name" value="TRIM-NHL_E3_ligases"/>
</dbReference>
<dbReference type="OrthoDB" id="355609at2"/>
<dbReference type="Gene3D" id="2.60.40.10">
    <property type="entry name" value="Immunoglobulins"/>
    <property type="match status" value="2"/>
</dbReference>
<dbReference type="Gene3D" id="2.120.10.30">
    <property type="entry name" value="TolB, C-terminal domain"/>
    <property type="match status" value="3"/>
</dbReference>
<sequence length="2037" mass="214533">MEKLLQILKHPSILTVCVAKAFLLLFVCTSLANNGYPAKTKSLNTGPSRHKINTAAKRIIKTNVKPLPVPSISYSGGPFTFTVADVISPMAAISTNVSAFGYNSVGINVGSRLSEATSVAVDAAGNVYANSFDFRSVANRIYRISGEDSSTTELPWNNIYNPFLSVDRQGNLYVGTGGTGEILKYTGGGGTPEHIADVPCDISAMVIDHHGNIYVRCFYGKVYKIAAGGNTPELFLDGSNRGHGLAVDAEGNVYVSAYTTGKIYKTPAGGGPEVEVGTGFNGPTGLIIDATGNLYVNDRGNEALKMIPAENQQATITLATNLSYSYGLAMDQSGSLYVARANHSSIVKFNPTGGYFADKLLPGGLTLNNQTGTISGTPTRLTFPTDYKITAWNSGGSASTTINITTPLPVPDVSYGGPFAFTAGEIISPLVPATTYVSPFGYNSTKQLIGSGLNYPAAVAVDMADNVYTSSWDPAANIFRLYKYNAQNGSRTELPWNRPNTPWLTTDRHGNLYAAESNTGRLMKYPGGSGSPEHISTGAISNIGAIAVDIYDNIYIASLFNGVYKKALGEDVPVRISAAYSQVYGLAVDAESNVYISTRVGNKVYKIPADGSTTIEVVGGFKSPMGLALDATGNLFVNDSGNFSVKMVPADNQQAIVTIATGLANAYALALDRTGSLYAADAGDSSIFKYNPTGGYFADKLLPGGLKLDNQTGTISGTPTRGHPAADYIITAHNKLGTLNTVTVNLSVSTVIPSISYGDKANIYKINKEISPLTATSAHVSSFGYSSMSGTYFSSGLRTPTSIAIDTAGNIYTNSTEEGTFAMKLYKISGKDGSKTELSWPGMSEPKLVTDRNGNLYATDFITNAVLKYPGGSGNPERIPLGFPAQIGSIAVDDHGNIFVGSVKRYNSSTQHGVYKLPAGGGAPVLISGDYENPYGLLVDAENNIYVSDSYANKVFKIPADGSDAVEMGGGFSTPVGLAIDASHNLYVIDRGNKMLKMVPAGSPQTTVALITGLNTIEQLALGKKGNIYIAEREIASILHYVPNGGYFSDKLLPAGLTLNNETGTISGTPTRLSPRADYKITAWNKHGEFNSTDITVEVATLFPTISYSGGPYLFRVNDTISPLIAVSAYASPFGYGSPVAFGNPATVTGGFEKDRLGNKYVLDLGQKKIFKYAADSAVAVEVVTGANPTAIAVDDAGNLYVADQAAKTIIKVAAGTGTITTIAGGLGLVRSISVATDGTLFVADNGRGEIKRIPAGGGTPVMVDGGFSNPSDVDVDAEGNIYVADQYNKAIKKVWLSKDSHVETLYSGNSISCLALDNSRNIFAIDIQTGRMFMIPADGSEHKTIASGGDYYNVNSLSVDDEGVIYFTSFFNTSRQIMPTGGYFIDGELPAGLQLKNTTGEISGTPTRPTPAANYKITAWNDYGETGSTTINTRTVSADAGLSALAVNKGTLSPAFDKDSLNYQVMVPAEDIAIKITPTAVNTAAAIAVNADTVSSGISTNVNLQPGVNIINITVKLDDAEMAYKLLVKRIPSDNAYLSGLTLDQGIPKSKVRGTNYRDYTAITEVSAVRVTASVQDSDATIKINGATVTPGTPSAEIPLSIGSNTINTVVTAPNGLTTNTYQIVITRKLSDNALLSALIFDPAISKRKVTGPNYRDYVATVANDKSTISVTATPHHPLATVKINGVATHSVPAIVPLNPGPNTITTAVTAADGVTTLVYSLIITRRPSTDATLAGLTINPGIAKNKVTGNNYRDYKAKVGADVNTVTITPTAANAEATIKVNGLGVTSGMASAPILLNVGNTIIKTIITAGDGVTIKTYSVVVNRSTSGNASLQSVTLSPSFAVSWPSPTNFTATVNTTTESIRVRPVTEQADAEVTIKGMQTIGSYSPEINLEYGENVIPIVVTAQNNTKQAYTLTITRPGAAIRSNNVKLSSEELSASLPEVTISKALSPNGDGINDVLTITGIEAYADNTLQIINNKGTQVAAITGYNNQTNAFDGRNRSGMLQLPGTYFYLLQYKDGKETRLKSGYFILKY</sequence>
<dbReference type="SUPFAM" id="SSF63825">
    <property type="entry name" value="YWTD domain"/>
    <property type="match status" value="1"/>
</dbReference>
<dbReference type="PANTHER" id="PTHR24104">
    <property type="entry name" value="E3 UBIQUITIN-PROTEIN LIGASE NHLRC1-RELATED"/>
    <property type="match status" value="1"/>
</dbReference>
<keyword evidence="3" id="KW-1185">Reference proteome</keyword>
<dbReference type="SUPFAM" id="SSF101898">
    <property type="entry name" value="NHL repeat"/>
    <property type="match status" value="3"/>
</dbReference>
<feature type="domain" description="Cadherin-like beta-sandwich-like" evidence="1">
    <location>
        <begin position="1657"/>
        <end position="1728"/>
    </location>
</feature>
<evidence type="ECO:0000313" key="3">
    <source>
        <dbReference type="Proteomes" id="UP000253209"/>
    </source>
</evidence>
<reference evidence="2 3" key="1">
    <citation type="submission" date="2018-05" db="EMBL/GenBank/DDBJ databases">
        <title>Mucilaginibacter hurinus sp. nov., isolated from briquette warehouse soil.</title>
        <authorList>
            <person name="Choi L."/>
        </authorList>
    </citation>
    <scope>NUCLEOTIDE SEQUENCE [LARGE SCALE GENOMIC DNA]</scope>
    <source>
        <strain evidence="2 3">ZR32</strain>
    </source>
</reference>
<evidence type="ECO:0000313" key="2">
    <source>
        <dbReference type="EMBL" id="RCH55706.1"/>
    </source>
</evidence>
<dbReference type="SMART" id="SM00135">
    <property type="entry name" value="LY"/>
    <property type="match status" value="5"/>
</dbReference>
<dbReference type="InterPro" id="IPR000033">
    <property type="entry name" value="LDLR_classB_rpt"/>
</dbReference>
<dbReference type="Pfam" id="PF05345">
    <property type="entry name" value="He_PIG"/>
    <property type="match status" value="4"/>
</dbReference>
<dbReference type="Pfam" id="PF13585">
    <property type="entry name" value="CHU_C"/>
    <property type="match status" value="1"/>
</dbReference>
<feature type="domain" description="Cadherin-like beta-sandwich-like" evidence="1">
    <location>
        <begin position="1755"/>
        <end position="1827"/>
    </location>
</feature>
<dbReference type="GO" id="GO:0008270">
    <property type="term" value="F:zinc ion binding"/>
    <property type="evidence" value="ECO:0007669"/>
    <property type="project" value="UniProtKB-KW"/>
</dbReference>
<dbReference type="RefSeq" id="WP_114004621.1">
    <property type="nucleotide sequence ID" value="NZ_QGDC01000003.1"/>
</dbReference>
<dbReference type="InterPro" id="IPR011042">
    <property type="entry name" value="6-blade_b-propeller_TolB-like"/>
</dbReference>
<gene>
    <name evidence="2" type="ORF">DJ568_07420</name>
</gene>
<dbReference type="EMBL" id="QGDC01000003">
    <property type="protein sequence ID" value="RCH55706.1"/>
    <property type="molecule type" value="Genomic_DNA"/>
</dbReference>
<dbReference type="Pfam" id="PF12733">
    <property type="entry name" value="Cadherin-like"/>
    <property type="match status" value="5"/>
</dbReference>
<feature type="domain" description="Cadherin-like beta-sandwich-like" evidence="1">
    <location>
        <begin position="1443"/>
        <end position="1531"/>
    </location>
</feature>
<dbReference type="InterPro" id="IPR025883">
    <property type="entry name" value="Cadherin-like_domain"/>
</dbReference>
<dbReference type="Gene3D" id="2.40.10.500">
    <property type="match status" value="6"/>
</dbReference>
<dbReference type="CDD" id="cd05819">
    <property type="entry name" value="NHL"/>
    <property type="match status" value="1"/>
</dbReference>
<evidence type="ECO:0000259" key="1">
    <source>
        <dbReference type="Pfam" id="PF12733"/>
    </source>
</evidence>
<dbReference type="Proteomes" id="UP000253209">
    <property type="component" value="Unassembled WGS sequence"/>
</dbReference>
<dbReference type="PANTHER" id="PTHR24104:SF25">
    <property type="entry name" value="PROTEIN LIN-41"/>
    <property type="match status" value="1"/>
</dbReference>
<feature type="domain" description="Cadherin-like beta-sandwich-like" evidence="1">
    <location>
        <begin position="1837"/>
        <end position="1923"/>
    </location>
</feature>
<name>A0A367GS96_9SPHI</name>
<accession>A0A367GS96</accession>
<organism evidence="2 3">
    <name type="scientific">Mucilaginibacter hurinus</name>
    <dbReference type="NCBI Taxonomy" id="2201324"/>
    <lineage>
        <taxon>Bacteria</taxon>
        <taxon>Pseudomonadati</taxon>
        <taxon>Bacteroidota</taxon>
        <taxon>Sphingobacteriia</taxon>
        <taxon>Sphingobacteriales</taxon>
        <taxon>Sphingobacteriaceae</taxon>
        <taxon>Mucilaginibacter</taxon>
    </lineage>
</organism>
<feature type="domain" description="Cadherin-like beta-sandwich-like" evidence="1">
    <location>
        <begin position="1562"/>
        <end position="1630"/>
    </location>
</feature>
<dbReference type="InterPro" id="IPR013783">
    <property type="entry name" value="Ig-like_fold"/>
</dbReference>